<dbReference type="EMBL" id="FNEV01000001">
    <property type="protein sequence ID" value="SDJ03408.1"/>
    <property type="molecule type" value="Genomic_DNA"/>
</dbReference>
<proteinExistence type="predicted"/>
<accession>A0A1G8QFJ7</accession>
<dbReference type="Gene3D" id="2.30.30.240">
    <property type="entry name" value="PRC-barrel domain"/>
    <property type="match status" value="1"/>
</dbReference>
<dbReference type="NCBIfam" id="TIGR02888">
    <property type="entry name" value="spore_YlmC_YmxH"/>
    <property type="match status" value="1"/>
</dbReference>
<name>A0A1G8QFJ7_9BACI</name>
<evidence type="ECO:0000313" key="2">
    <source>
        <dbReference type="EMBL" id="SDJ03408.1"/>
    </source>
</evidence>
<dbReference type="Pfam" id="PF05239">
    <property type="entry name" value="PRC"/>
    <property type="match status" value="1"/>
</dbReference>
<dbReference type="Proteomes" id="UP000199225">
    <property type="component" value="Unassembled WGS sequence"/>
</dbReference>
<feature type="domain" description="PRC-barrel" evidence="1">
    <location>
        <begin position="2"/>
        <end position="75"/>
    </location>
</feature>
<keyword evidence="3" id="KW-1185">Reference proteome</keyword>
<organism evidence="2 3">
    <name type="scientific">Salimicrobium halophilum</name>
    <dbReference type="NCBI Taxonomy" id="86666"/>
    <lineage>
        <taxon>Bacteria</taxon>
        <taxon>Bacillati</taxon>
        <taxon>Bacillota</taxon>
        <taxon>Bacilli</taxon>
        <taxon>Bacillales</taxon>
        <taxon>Bacillaceae</taxon>
        <taxon>Salimicrobium</taxon>
    </lineage>
</organism>
<protein>
    <submittedName>
        <fullName evidence="2">Sporulation protein, YlmC/YmxH family</fullName>
    </submittedName>
</protein>
<dbReference type="InterPro" id="IPR027275">
    <property type="entry name" value="PRC-brl_dom"/>
</dbReference>
<dbReference type="PANTHER" id="PTHR40061">
    <property type="entry name" value="SPORULATION PROTEIN YLMC-RELATED"/>
    <property type="match status" value="1"/>
</dbReference>
<dbReference type="AlphaFoldDB" id="A0A1G8QFJ7"/>
<reference evidence="3" key="1">
    <citation type="submission" date="2016-10" db="EMBL/GenBank/DDBJ databases">
        <authorList>
            <person name="Varghese N."/>
            <person name="Submissions S."/>
        </authorList>
    </citation>
    <scope>NUCLEOTIDE SEQUENCE [LARGE SCALE GENOMIC DNA]</scope>
    <source>
        <strain evidence="3">DSM 4771</strain>
    </source>
</reference>
<gene>
    <name evidence="2" type="ORF">SAMN04490247_0581</name>
</gene>
<dbReference type="InterPro" id="IPR011033">
    <property type="entry name" value="PRC_barrel-like_sf"/>
</dbReference>
<evidence type="ECO:0000313" key="3">
    <source>
        <dbReference type="Proteomes" id="UP000199225"/>
    </source>
</evidence>
<dbReference type="PANTHER" id="PTHR40061:SF1">
    <property type="entry name" value="SPORULATION PROTEIN YLMC-RELATED"/>
    <property type="match status" value="1"/>
</dbReference>
<evidence type="ECO:0000259" key="1">
    <source>
        <dbReference type="Pfam" id="PF05239"/>
    </source>
</evidence>
<dbReference type="SUPFAM" id="SSF50346">
    <property type="entry name" value="PRC-barrel domain"/>
    <property type="match status" value="1"/>
</dbReference>
<dbReference type="OrthoDB" id="6024937at2"/>
<sequence length="81" mass="8897">MKITDLQLKDVIAVESGERLGFITDVDIDTKTGRLASIELQLKGKTMGLFGKEEAVQVKWEQIVNIGADVILVNIKGTEPK</sequence>
<dbReference type="InterPro" id="IPR014238">
    <property type="entry name" value="Spore_YlmC/YmxH"/>
</dbReference>
<dbReference type="STRING" id="86666.SAMN04490247_0581"/>
<dbReference type="RefSeq" id="WP_093191865.1">
    <property type="nucleotide sequence ID" value="NZ_FNEV01000001.1"/>
</dbReference>